<dbReference type="PANTHER" id="PTHR44591:SF24">
    <property type="entry name" value="PROTEIN-GLUTAMATE METHYLESTERASE_PROTEIN-GLUTAMINE GLUTAMINASE 1"/>
    <property type="match status" value="1"/>
</dbReference>
<dbReference type="InterPro" id="IPR011006">
    <property type="entry name" value="CheY-like_superfamily"/>
</dbReference>
<dbReference type="SUPFAM" id="SSF52172">
    <property type="entry name" value="CheY-like"/>
    <property type="match status" value="1"/>
</dbReference>
<evidence type="ECO:0000313" key="5">
    <source>
        <dbReference type="Proteomes" id="UP000009080"/>
    </source>
</evidence>
<gene>
    <name evidence="4" type="ordered locus">TERTU_3005</name>
</gene>
<dbReference type="SMART" id="SM00448">
    <property type="entry name" value="REC"/>
    <property type="match status" value="1"/>
</dbReference>
<dbReference type="InterPro" id="IPR050595">
    <property type="entry name" value="Bact_response_regulator"/>
</dbReference>
<dbReference type="AlphaFoldDB" id="C5BNZ3"/>
<feature type="modified residue" description="4-aspartylphosphate" evidence="2">
    <location>
        <position position="54"/>
    </location>
</feature>
<dbReference type="eggNOG" id="COG2201">
    <property type="taxonomic scope" value="Bacteria"/>
</dbReference>
<evidence type="ECO:0000256" key="2">
    <source>
        <dbReference type="PROSITE-ProRule" id="PRU00169"/>
    </source>
</evidence>
<feature type="domain" description="Response regulatory" evidence="3">
    <location>
        <begin position="4"/>
        <end position="119"/>
    </location>
</feature>
<keyword evidence="5" id="KW-1185">Reference proteome</keyword>
<dbReference type="KEGG" id="ttu:TERTU_3005"/>
<name>C5BNZ3_TERTT</name>
<accession>C5BNZ3</accession>
<dbReference type="InterPro" id="IPR001789">
    <property type="entry name" value="Sig_transdc_resp-reg_receiver"/>
</dbReference>
<dbReference type="CDD" id="cd17593">
    <property type="entry name" value="REC_CheC-like"/>
    <property type="match status" value="1"/>
</dbReference>
<dbReference type="RefSeq" id="WP_015817792.1">
    <property type="nucleotide sequence ID" value="NC_012997.1"/>
</dbReference>
<dbReference type="GO" id="GO:0000160">
    <property type="term" value="P:phosphorelay signal transduction system"/>
    <property type="evidence" value="ECO:0007669"/>
    <property type="project" value="InterPro"/>
</dbReference>
<sequence>MALPILICDDSNMARKQVTRSLPAGWDVEITYATNGAEALDVIRAGKADMVFLDLTMPVMDGYGVLETVRREDLNCMIIVISGDIQPEAHERVRALGAIDFIKKPVDKTKLETVLTTYGLISG</sequence>
<dbReference type="STRING" id="377629.TERTU_3005"/>
<dbReference type="PROSITE" id="PS50110">
    <property type="entry name" value="RESPONSE_REGULATORY"/>
    <property type="match status" value="1"/>
</dbReference>
<dbReference type="Pfam" id="PF00072">
    <property type="entry name" value="Response_reg"/>
    <property type="match status" value="1"/>
</dbReference>
<evidence type="ECO:0000259" key="3">
    <source>
        <dbReference type="PROSITE" id="PS50110"/>
    </source>
</evidence>
<dbReference type="Proteomes" id="UP000009080">
    <property type="component" value="Chromosome"/>
</dbReference>
<proteinExistence type="predicted"/>
<organism evidence="4 5">
    <name type="scientific">Teredinibacter turnerae (strain ATCC 39867 / T7901)</name>
    <dbReference type="NCBI Taxonomy" id="377629"/>
    <lineage>
        <taxon>Bacteria</taxon>
        <taxon>Pseudomonadati</taxon>
        <taxon>Pseudomonadota</taxon>
        <taxon>Gammaproteobacteria</taxon>
        <taxon>Cellvibrionales</taxon>
        <taxon>Cellvibrionaceae</taxon>
        <taxon>Teredinibacter</taxon>
    </lineage>
</organism>
<evidence type="ECO:0000256" key="1">
    <source>
        <dbReference type="ARBA" id="ARBA00022553"/>
    </source>
</evidence>
<dbReference type="Gene3D" id="3.40.50.2300">
    <property type="match status" value="1"/>
</dbReference>
<evidence type="ECO:0000313" key="4">
    <source>
        <dbReference type="EMBL" id="ACR11680.1"/>
    </source>
</evidence>
<dbReference type="PANTHER" id="PTHR44591">
    <property type="entry name" value="STRESS RESPONSE REGULATOR PROTEIN 1"/>
    <property type="match status" value="1"/>
</dbReference>
<dbReference type="OrthoDB" id="281471at2"/>
<reference evidence="4 5" key="1">
    <citation type="journal article" date="2009" name="PLoS ONE">
        <title>The complete genome of Teredinibacter turnerae T7901: an intracellular endosymbiont of marine wood-boring bivalves (shipworms).</title>
        <authorList>
            <person name="Yang J.C."/>
            <person name="Madupu R."/>
            <person name="Durkin A.S."/>
            <person name="Ekborg N.A."/>
            <person name="Pedamallu C.S."/>
            <person name="Hostetler J.B."/>
            <person name="Radune D."/>
            <person name="Toms B.S."/>
            <person name="Henrissat B."/>
            <person name="Coutinho P.M."/>
            <person name="Schwarz S."/>
            <person name="Field L."/>
            <person name="Trindade-Silva A.E."/>
            <person name="Soares C.A.G."/>
            <person name="Elshahawi S."/>
            <person name="Hanora A."/>
            <person name="Schmidt E.W."/>
            <person name="Haygood M.G."/>
            <person name="Posfai J."/>
            <person name="Benner J."/>
            <person name="Madinger C."/>
            <person name="Nove J."/>
            <person name="Anton B."/>
            <person name="Chaudhary K."/>
            <person name="Foster J."/>
            <person name="Holman A."/>
            <person name="Kumar S."/>
            <person name="Lessard P.A."/>
            <person name="Luyten Y.A."/>
            <person name="Slatko B."/>
            <person name="Wood N."/>
            <person name="Wu B."/>
            <person name="Teplitski M."/>
            <person name="Mougous J.D."/>
            <person name="Ward N."/>
            <person name="Eisen J.A."/>
            <person name="Badger J.H."/>
            <person name="Distel D.L."/>
        </authorList>
    </citation>
    <scope>NUCLEOTIDE SEQUENCE [LARGE SCALE GENOMIC DNA]</scope>
    <source>
        <strain evidence="5">ATCC 39867 / T7901</strain>
    </source>
</reference>
<protein>
    <submittedName>
        <fullName evidence="4">Response regulator receiver domain protein</fullName>
    </submittedName>
</protein>
<dbReference type="EMBL" id="CP001614">
    <property type="protein sequence ID" value="ACR11680.1"/>
    <property type="molecule type" value="Genomic_DNA"/>
</dbReference>
<dbReference type="HOGENOM" id="CLU_000445_69_15_6"/>
<keyword evidence="1 2" id="KW-0597">Phosphoprotein</keyword>